<keyword evidence="2" id="KW-0808">Transferase</keyword>
<reference evidence="2 3" key="1">
    <citation type="submission" date="2019-10" db="EMBL/GenBank/DDBJ databases">
        <title>Genome Sequences from Six Type Strain Members of the Archaeal Family Sulfolobaceae: Acidianus ambivalens, Acidianus infernus, Metallosphaera prunae, Stygiolobus azoricus, Sulfolobus metallicus, and Sulfurisphaera ohwakuensis.</title>
        <authorList>
            <person name="Counts J.A."/>
            <person name="Kelly R.M."/>
        </authorList>
    </citation>
    <scope>NUCLEOTIDE SEQUENCE [LARGE SCALE GENOMIC DNA]</scope>
    <source>
        <strain evidence="2 3">FC6</strain>
    </source>
</reference>
<dbReference type="AlphaFoldDB" id="A0A650CNS3"/>
<feature type="domain" description="Glycosyl transferase family 1" evidence="1">
    <location>
        <begin position="229"/>
        <end position="372"/>
    </location>
</feature>
<dbReference type="PANTHER" id="PTHR45947:SF3">
    <property type="entry name" value="SULFOQUINOVOSYL TRANSFERASE SQD2"/>
    <property type="match status" value="1"/>
</dbReference>
<dbReference type="CDD" id="cd03801">
    <property type="entry name" value="GT4_PimA-like"/>
    <property type="match status" value="1"/>
</dbReference>
<keyword evidence="3" id="KW-1185">Reference proteome</keyword>
<dbReference type="RefSeq" id="WP_156006159.1">
    <property type="nucleotide sequence ID" value="NZ_CP045483.1"/>
</dbReference>
<proteinExistence type="predicted"/>
<name>A0A650CNS3_9CREN</name>
<accession>A0A650CNS3</accession>
<organism evidence="2 3">
    <name type="scientific">Stygiolobus azoricus</name>
    <dbReference type="NCBI Taxonomy" id="41675"/>
    <lineage>
        <taxon>Archaea</taxon>
        <taxon>Thermoproteota</taxon>
        <taxon>Thermoprotei</taxon>
        <taxon>Sulfolobales</taxon>
        <taxon>Sulfolobaceae</taxon>
        <taxon>Stygiolobus</taxon>
    </lineage>
</organism>
<dbReference type="Gene3D" id="3.40.50.2000">
    <property type="entry name" value="Glycogen Phosphorylase B"/>
    <property type="match status" value="2"/>
</dbReference>
<dbReference type="SUPFAM" id="SSF53756">
    <property type="entry name" value="UDP-Glycosyltransferase/glycogen phosphorylase"/>
    <property type="match status" value="1"/>
</dbReference>
<dbReference type="GO" id="GO:0016757">
    <property type="term" value="F:glycosyltransferase activity"/>
    <property type="evidence" value="ECO:0007669"/>
    <property type="project" value="InterPro"/>
</dbReference>
<dbReference type="Proteomes" id="UP000423396">
    <property type="component" value="Chromosome"/>
</dbReference>
<protein>
    <submittedName>
        <fullName evidence="2">Glycosyltransferase</fullName>
    </submittedName>
</protein>
<dbReference type="PANTHER" id="PTHR45947">
    <property type="entry name" value="SULFOQUINOVOSYL TRANSFERASE SQD2"/>
    <property type="match status" value="1"/>
</dbReference>
<evidence type="ECO:0000313" key="3">
    <source>
        <dbReference type="Proteomes" id="UP000423396"/>
    </source>
</evidence>
<dbReference type="Pfam" id="PF00534">
    <property type="entry name" value="Glycos_transf_1"/>
    <property type="match status" value="1"/>
</dbReference>
<sequence>MNIFVIGNIFNTSGVYTHIKNVTEELVKLGHAVTLYTPSFLVDPSRKKVLDELKGVEIHPLVYSYLENGVTTQIRTFRYFINSHTVYFNWGDLGPDKKILDELPSKVNIVYDMHEDPITLRLSYHIAKKLGKPLVKLLHDEPFRNSFGRGYRHFLGLKGWVYDTMMYFFYKFDKWAFLRAMRDGVLRGIASVSPSAFYYSGLDRVSEKYEVKTKVYKPGNAFNRDILFKYRKTRNKSDFAVFYARLVPQKGLYELPKIARELNTKLVVCGKLYNESDKRFLEVEGIEYKGYLPYDELYRTVADAKVLIYPSHQDGFSLVVLDTLALGTTVVTYDIPAIRFVYGGLKPVKIVREYDVKGMAAVANKVMEMNEQEYENEHNDEKVRQFLDLHSKWENVAKETEVFLSSFVK</sequence>
<dbReference type="EMBL" id="CP045483">
    <property type="protein sequence ID" value="QGR19413.1"/>
    <property type="molecule type" value="Genomic_DNA"/>
</dbReference>
<dbReference type="KEGG" id="sazo:D1868_05055"/>
<evidence type="ECO:0000259" key="1">
    <source>
        <dbReference type="Pfam" id="PF00534"/>
    </source>
</evidence>
<dbReference type="GeneID" id="42798415"/>
<dbReference type="InterPro" id="IPR050194">
    <property type="entry name" value="Glycosyltransferase_grp1"/>
</dbReference>
<dbReference type="OrthoDB" id="26106at2157"/>
<evidence type="ECO:0000313" key="2">
    <source>
        <dbReference type="EMBL" id="QGR19413.1"/>
    </source>
</evidence>
<gene>
    <name evidence="2" type="ORF">D1868_05055</name>
</gene>
<dbReference type="InterPro" id="IPR001296">
    <property type="entry name" value="Glyco_trans_1"/>
</dbReference>